<gene>
    <name evidence="1" type="ORF">PLEPLA_LOCUS8760</name>
</gene>
<reference evidence="1" key="1">
    <citation type="submission" date="2020-03" db="EMBL/GenBank/DDBJ databases">
        <authorList>
            <person name="Weist P."/>
        </authorList>
    </citation>
    <scope>NUCLEOTIDE SEQUENCE</scope>
</reference>
<dbReference type="AlphaFoldDB" id="A0A9N7U082"/>
<evidence type="ECO:0000313" key="2">
    <source>
        <dbReference type="Proteomes" id="UP001153269"/>
    </source>
</evidence>
<keyword evidence="2" id="KW-1185">Reference proteome</keyword>
<sequence>MGTSTMKLEEKKQRYRPDCRCAAAAIVFVQFLISDLWRTCQRLNDPHSLTALRTVRSCPCACGVRLWREAEESPVVQVPVCPHVTAAPAVLLLQLCCCSSCAAAPAARTLQGVTGTRSLSVSSVRAAFRMT</sequence>
<dbReference type="Proteomes" id="UP001153269">
    <property type="component" value="Unassembled WGS sequence"/>
</dbReference>
<proteinExistence type="predicted"/>
<dbReference type="EMBL" id="CADEAL010000488">
    <property type="protein sequence ID" value="CAB1420883.1"/>
    <property type="molecule type" value="Genomic_DNA"/>
</dbReference>
<evidence type="ECO:0000313" key="1">
    <source>
        <dbReference type="EMBL" id="CAB1420883.1"/>
    </source>
</evidence>
<comment type="caution">
    <text evidence="1">The sequence shown here is derived from an EMBL/GenBank/DDBJ whole genome shotgun (WGS) entry which is preliminary data.</text>
</comment>
<name>A0A9N7U082_PLEPL</name>
<accession>A0A9N7U082</accession>
<protein>
    <submittedName>
        <fullName evidence="1">Uncharacterized protein</fullName>
    </submittedName>
</protein>
<organism evidence="1 2">
    <name type="scientific">Pleuronectes platessa</name>
    <name type="common">European plaice</name>
    <dbReference type="NCBI Taxonomy" id="8262"/>
    <lineage>
        <taxon>Eukaryota</taxon>
        <taxon>Metazoa</taxon>
        <taxon>Chordata</taxon>
        <taxon>Craniata</taxon>
        <taxon>Vertebrata</taxon>
        <taxon>Euteleostomi</taxon>
        <taxon>Actinopterygii</taxon>
        <taxon>Neopterygii</taxon>
        <taxon>Teleostei</taxon>
        <taxon>Neoteleostei</taxon>
        <taxon>Acanthomorphata</taxon>
        <taxon>Carangaria</taxon>
        <taxon>Pleuronectiformes</taxon>
        <taxon>Pleuronectoidei</taxon>
        <taxon>Pleuronectidae</taxon>
        <taxon>Pleuronectes</taxon>
    </lineage>
</organism>